<dbReference type="AlphaFoldDB" id="A0A2W0HBI8"/>
<dbReference type="InterPro" id="IPR043504">
    <property type="entry name" value="Peptidase_S1_PA_chymotrypsin"/>
</dbReference>
<dbReference type="InterPro" id="IPR009003">
    <property type="entry name" value="Peptidase_S1_PA"/>
</dbReference>
<dbReference type="OrthoDB" id="104542at2"/>
<keyword evidence="1" id="KW-0378">Hydrolase</keyword>
<protein>
    <recommendedName>
        <fullName evidence="4">Serine protease</fullName>
    </recommendedName>
</protein>
<dbReference type="RefSeq" id="WP_110518095.1">
    <property type="nucleotide sequence ID" value="NZ_PDOF01000001.1"/>
</dbReference>
<evidence type="ECO:0000313" key="3">
    <source>
        <dbReference type="Proteomes" id="UP000248066"/>
    </source>
</evidence>
<keyword evidence="3" id="KW-1185">Reference proteome</keyword>
<organism evidence="2 3">
    <name type="scientific">Alteribacter lacisalsi</name>
    <dbReference type="NCBI Taxonomy" id="2045244"/>
    <lineage>
        <taxon>Bacteria</taxon>
        <taxon>Bacillati</taxon>
        <taxon>Bacillota</taxon>
        <taxon>Bacilli</taxon>
        <taxon>Bacillales</taxon>
        <taxon>Bacillaceae</taxon>
        <taxon>Alteribacter</taxon>
    </lineage>
</organism>
<evidence type="ECO:0000313" key="2">
    <source>
        <dbReference type="EMBL" id="PYZ98231.1"/>
    </source>
</evidence>
<dbReference type="Proteomes" id="UP000248066">
    <property type="component" value="Unassembled WGS sequence"/>
</dbReference>
<dbReference type="SUPFAM" id="SSF50494">
    <property type="entry name" value="Trypsin-like serine proteases"/>
    <property type="match status" value="1"/>
</dbReference>
<evidence type="ECO:0000256" key="1">
    <source>
        <dbReference type="ARBA" id="ARBA00022825"/>
    </source>
</evidence>
<proteinExistence type="predicted"/>
<sequence>MPKFSKAQMDSIRNIKTRQTEADFLKKENVVGVGIGEKVTGGKPAGKAALITYVTKKQDPSALKEEDLVPAFVEGVETDVIEIGQPSAQTEISREMRTLPDNQLSSKIRPVKGGWSVGHPDVTAGTAGAVVFGREGDRAGKYFILSNNHVMANSNEAQEGDPILQPGSVDGGTLPDDQVAVLSAFIPIDLTPNVPLEEHDNLVDAAIAEGSLQELDREVYWSGYIKGSLQKDEVDTGLRIRKTGRTSGYTSGEVTGIEATIDVNFGGNRTARFRDQIVTTPLSEGGDSGSVVTDHENRAVGLLFAGSTQATILNQIEHVRTLLRIEFV</sequence>
<dbReference type="Gene3D" id="2.40.10.10">
    <property type="entry name" value="Trypsin-like serine proteases"/>
    <property type="match status" value="1"/>
</dbReference>
<keyword evidence="1" id="KW-0720">Serine protease</keyword>
<gene>
    <name evidence="2" type="ORF">CR205_06450</name>
</gene>
<keyword evidence="1" id="KW-0645">Protease</keyword>
<dbReference type="EMBL" id="PDOF01000001">
    <property type="protein sequence ID" value="PYZ98231.1"/>
    <property type="molecule type" value="Genomic_DNA"/>
</dbReference>
<reference evidence="2 3" key="1">
    <citation type="submission" date="2017-10" db="EMBL/GenBank/DDBJ databases">
        <title>Bacillus sp. nov., a halophilic bacterium isolated from a Yangshapao Lake.</title>
        <authorList>
            <person name="Wang H."/>
        </authorList>
    </citation>
    <scope>NUCLEOTIDE SEQUENCE [LARGE SCALE GENOMIC DNA]</scope>
    <source>
        <strain evidence="2 3">YSP-3</strain>
    </source>
</reference>
<name>A0A2W0HBI8_9BACI</name>
<dbReference type="GO" id="GO:0008236">
    <property type="term" value="F:serine-type peptidase activity"/>
    <property type="evidence" value="ECO:0007669"/>
    <property type="project" value="UniProtKB-KW"/>
</dbReference>
<comment type="caution">
    <text evidence="2">The sequence shown here is derived from an EMBL/GenBank/DDBJ whole genome shotgun (WGS) entry which is preliminary data.</text>
</comment>
<accession>A0A2W0HBI8</accession>
<evidence type="ECO:0008006" key="4">
    <source>
        <dbReference type="Google" id="ProtNLM"/>
    </source>
</evidence>